<evidence type="ECO:0000313" key="2">
    <source>
        <dbReference type="Proteomes" id="UP000324222"/>
    </source>
</evidence>
<protein>
    <submittedName>
        <fullName evidence="1">Uncharacterized protein</fullName>
    </submittedName>
</protein>
<dbReference type="EMBL" id="VSRR010011445">
    <property type="protein sequence ID" value="MPC53191.1"/>
    <property type="molecule type" value="Genomic_DNA"/>
</dbReference>
<evidence type="ECO:0000313" key="1">
    <source>
        <dbReference type="EMBL" id="MPC53191.1"/>
    </source>
</evidence>
<sequence>MTLFAPAQPQLSSHLHQEQFPILPLYSLTRALLSLPPSITLFPTSNLPYSSPGVIKEAIILSHCVPPPPSHGNGHLYKYLDNRLFPHRACIWPPFSYLYSCGFPLPRYTVPLYRV</sequence>
<dbReference type="AlphaFoldDB" id="A0A5B7G074"/>
<keyword evidence="2" id="KW-1185">Reference proteome</keyword>
<proteinExistence type="predicted"/>
<accession>A0A5B7G074</accession>
<name>A0A5B7G074_PORTR</name>
<reference evidence="1 2" key="1">
    <citation type="submission" date="2019-05" db="EMBL/GenBank/DDBJ databases">
        <title>Another draft genome of Portunus trituberculatus and its Hox gene families provides insights of decapod evolution.</title>
        <authorList>
            <person name="Jeong J.-H."/>
            <person name="Song I."/>
            <person name="Kim S."/>
            <person name="Choi T."/>
            <person name="Kim D."/>
            <person name="Ryu S."/>
            <person name="Kim W."/>
        </authorList>
    </citation>
    <scope>NUCLEOTIDE SEQUENCE [LARGE SCALE GENOMIC DNA]</scope>
    <source>
        <tissue evidence="1">Muscle</tissue>
    </source>
</reference>
<gene>
    <name evidence="1" type="ORF">E2C01_047078</name>
</gene>
<comment type="caution">
    <text evidence="1">The sequence shown here is derived from an EMBL/GenBank/DDBJ whole genome shotgun (WGS) entry which is preliminary data.</text>
</comment>
<dbReference type="Proteomes" id="UP000324222">
    <property type="component" value="Unassembled WGS sequence"/>
</dbReference>
<organism evidence="1 2">
    <name type="scientific">Portunus trituberculatus</name>
    <name type="common">Swimming crab</name>
    <name type="synonym">Neptunus trituberculatus</name>
    <dbReference type="NCBI Taxonomy" id="210409"/>
    <lineage>
        <taxon>Eukaryota</taxon>
        <taxon>Metazoa</taxon>
        <taxon>Ecdysozoa</taxon>
        <taxon>Arthropoda</taxon>
        <taxon>Crustacea</taxon>
        <taxon>Multicrustacea</taxon>
        <taxon>Malacostraca</taxon>
        <taxon>Eumalacostraca</taxon>
        <taxon>Eucarida</taxon>
        <taxon>Decapoda</taxon>
        <taxon>Pleocyemata</taxon>
        <taxon>Brachyura</taxon>
        <taxon>Eubrachyura</taxon>
        <taxon>Portunoidea</taxon>
        <taxon>Portunidae</taxon>
        <taxon>Portuninae</taxon>
        <taxon>Portunus</taxon>
    </lineage>
</organism>